<proteinExistence type="predicted"/>
<sequence>MLNHQEKIVPQPQFEFIFNRELSQNIDKQEFEKFKCQSILYCQEIMICDLMLLLENGKMMNQKLSIAGYLKLMDLIKEFRYIQKSKNQFTLLNYCVIKNIDGQLLIESKFKFKQYYPSLENQIDELQAKFSQFVDQKNNKGQDLEEILKGASNIYSQFSSPKKENQNNIKNELFYYIQDRFFAKQFLIHDSDEEQKKSLQYFQDIFKIIQCSPNYEQILDLLIEVDFTTLEQIQQFVKQKEFQHSEVCLMNDFELFKYYIVLLKSAQFDQQKIKDGYAKCQNQEDKRQYIDNQINNLDNLMSSQNKVSDPQDSNKFQQSLINQLKIKFWVFFDYDLEDQKLQSNRRKIKIKDKIYVIKTKYSNFISLKQDNKYQFEKFVQTIINDEDMEQIIEEIIELKIEIIHENVRTSLKNGDLKKHLEELFNVNKKLYLPLLKNHPTLKQQVDILLDYCERIKIMIQNLNQKQLVDFKQDEQLIILRKQLESTQNVNTDLYIESQEELQELTNRFCPNLCIFKSTRFQRFKQRIEQKISKQMLWNQINSREMSEAKSKMPAEFFNQYQFPLSKYMTKRQGLDQLRCGFYCNKTWNNLQDSLKKELQNQIKQDQKFADEKAKMYKQYQNRIFIPIEKIDLIYKHNFDQKNEKKIMEEIAQFFDKKRQEEECFLKDLQEYVELADEFIKTLDQEKNDYFKQQFLNYTEYKSIEEMQDDVQKIIQNFRKLKFQKYEDDKSLIEKIHKDYMHKCQEVLKIIPQDFKRFKLAKQNREDLDKKKKIIEFYGSQLLEFLKLQIQNNQAL</sequence>
<name>A0A8S1V4T3_PAROT</name>
<dbReference type="OMA" id="QEIMICD"/>
<dbReference type="AlphaFoldDB" id="A0A8S1V4T3"/>
<protein>
    <submittedName>
        <fullName evidence="2">Uncharacterized protein</fullName>
    </submittedName>
</protein>
<gene>
    <name evidence="2" type="ORF">POCTA_138.1.T0570119</name>
</gene>
<evidence type="ECO:0000256" key="1">
    <source>
        <dbReference type="SAM" id="Coils"/>
    </source>
</evidence>
<accession>A0A8S1V4T3</accession>
<comment type="caution">
    <text evidence="2">The sequence shown here is derived from an EMBL/GenBank/DDBJ whole genome shotgun (WGS) entry which is preliminary data.</text>
</comment>
<evidence type="ECO:0000313" key="3">
    <source>
        <dbReference type="Proteomes" id="UP000683925"/>
    </source>
</evidence>
<dbReference type="EMBL" id="CAJJDP010000056">
    <property type="protein sequence ID" value="CAD8170892.1"/>
    <property type="molecule type" value="Genomic_DNA"/>
</dbReference>
<dbReference type="OrthoDB" id="10403540at2759"/>
<organism evidence="2 3">
    <name type="scientific">Paramecium octaurelia</name>
    <dbReference type="NCBI Taxonomy" id="43137"/>
    <lineage>
        <taxon>Eukaryota</taxon>
        <taxon>Sar</taxon>
        <taxon>Alveolata</taxon>
        <taxon>Ciliophora</taxon>
        <taxon>Intramacronucleata</taxon>
        <taxon>Oligohymenophorea</taxon>
        <taxon>Peniculida</taxon>
        <taxon>Parameciidae</taxon>
        <taxon>Paramecium</taxon>
    </lineage>
</organism>
<evidence type="ECO:0000313" key="2">
    <source>
        <dbReference type="EMBL" id="CAD8170892.1"/>
    </source>
</evidence>
<dbReference type="Proteomes" id="UP000683925">
    <property type="component" value="Unassembled WGS sequence"/>
</dbReference>
<keyword evidence="3" id="KW-1185">Reference proteome</keyword>
<feature type="coiled-coil region" evidence="1">
    <location>
        <begin position="668"/>
        <end position="723"/>
    </location>
</feature>
<reference evidence="2" key="1">
    <citation type="submission" date="2021-01" db="EMBL/GenBank/DDBJ databases">
        <authorList>
            <consortium name="Genoscope - CEA"/>
            <person name="William W."/>
        </authorList>
    </citation>
    <scope>NUCLEOTIDE SEQUENCE</scope>
</reference>
<keyword evidence="1" id="KW-0175">Coiled coil</keyword>